<keyword evidence="4" id="KW-0433">Leucine-rich repeat</keyword>
<dbReference type="PROSITE" id="PS51450">
    <property type="entry name" value="LRR"/>
    <property type="match status" value="1"/>
</dbReference>
<evidence type="ECO:0000256" key="8">
    <source>
        <dbReference type="ARBA" id="ARBA00023316"/>
    </source>
</evidence>
<feature type="signal peptide" evidence="10">
    <location>
        <begin position="1"/>
        <end position="16"/>
    </location>
</feature>
<dbReference type="InterPro" id="IPR003591">
    <property type="entry name" value="Leu-rich_rpt_typical-subtyp"/>
</dbReference>
<keyword evidence="6" id="KW-0677">Repeat</keyword>
<keyword evidence="5 10" id="KW-0732">Signal</keyword>
<comment type="caution">
    <text evidence="12">The sequence shown here is derived from an EMBL/GenBank/DDBJ whole genome shotgun (WGS) entry which is preliminary data.</text>
</comment>
<comment type="subcellular location">
    <subcellularLocation>
        <location evidence="1">Secreted</location>
        <location evidence="1">Cell wall</location>
    </subcellularLocation>
</comment>
<keyword evidence="8" id="KW-0961">Cell wall biogenesis/degradation</keyword>
<accession>A0A8H3UI63</accession>
<protein>
    <recommendedName>
        <fullName evidence="9">Cell wall hydroxyproline-rich glycoprotein</fullName>
    </recommendedName>
</protein>
<dbReference type="PANTHER" id="PTHR32093">
    <property type="entry name" value="LEUCINE-RICH REPEAT EXTENSIN-LIKE PROTEIN 3-RELATED"/>
    <property type="match status" value="1"/>
</dbReference>
<dbReference type="Pfam" id="PF08263">
    <property type="entry name" value="LRRNT_2"/>
    <property type="match status" value="1"/>
</dbReference>
<evidence type="ECO:0000256" key="2">
    <source>
        <dbReference type="ARBA" id="ARBA00022512"/>
    </source>
</evidence>
<evidence type="ECO:0000256" key="6">
    <source>
        <dbReference type="ARBA" id="ARBA00022737"/>
    </source>
</evidence>
<evidence type="ECO:0000256" key="5">
    <source>
        <dbReference type="ARBA" id="ARBA00022729"/>
    </source>
</evidence>
<feature type="chain" id="PRO_5034674219" description="Cell wall hydroxyproline-rich glycoprotein" evidence="10">
    <location>
        <begin position="17"/>
        <end position="273"/>
    </location>
</feature>
<dbReference type="InterPro" id="IPR001611">
    <property type="entry name" value="Leu-rich_rpt"/>
</dbReference>
<dbReference type="InterPro" id="IPR013210">
    <property type="entry name" value="LRR_N_plant-typ"/>
</dbReference>
<evidence type="ECO:0000256" key="9">
    <source>
        <dbReference type="ARBA" id="ARBA00041871"/>
    </source>
</evidence>
<evidence type="ECO:0000256" key="3">
    <source>
        <dbReference type="ARBA" id="ARBA00022525"/>
    </source>
</evidence>
<evidence type="ECO:0000256" key="7">
    <source>
        <dbReference type="ARBA" id="ARBA00023278"/>
    </source>
</evidence>
<dbReference type="AlphaFoldDB" id="A0A8H3UI63"/>
<dbReference type="SUPFAM" id="SSF52058">
    <property type="entry name" value="L domain-like"/>
    <property type="match status" value="1"/>
</dbReference>
<proteinExistence type="predicted"/>
<dbReference type="GO" id="GO:0071555">
    <property type="term" value="P:cell wall organization"/>
    <property type="evidence" value="ECO:0007669"/>
    <property type="project" value="UniProtKB-KW"/>
</dbReference>
<dbReference type="Proteomes" id="UP000447873">
    <property type="component" value="Unassembled WGS sequence"/>
</dbReference>
<dbReference type="InterPro" id="IPR051582">
    <property type="entry name" value="LRR_extensin-like_regulator"/>
</dbReference>
<evidence type="ECO:0000256" key="4">
    <source>
        <dbReference type="ARBA" id="ARBA00022614"/>
    </source>
</evidence>
<name>A0A8H3UI63_VENIN</name>
<evidence type="ECO:0000313" key="13">
    <source>
        <dbReference type="Proteomes" id="UP000447873"/>
    </source>
</evidence>
<feature type="domain" description="Leucine-rich repeat-containing N-terminal plant-type" evidence="11">
    <location>
        <begin position="33"/>
        <end position="71"/>
    </location>
</feature>
<gene>
    <name evidence="12" type="ORF">EG328_006603</name>
</gene>
<reference evidence="12 13" key="1">
    <citation type="submission" date="2018-12" db="EMBL/GenBank/DDBJ databases">
        <title>Venturia inaequalis Genome Resource.</title>
        <authorList>
            <person name="Lichtner F.J."/>
        </authorList>
    </citation>
    <scope>NUCLEOTIDE SEQUENCE [LARGE SCALE GENOMIC DNA]</scope>
    <source>
        <strain evidence="12 13">120213</strain>
    </source>
</reference>
<dbReference type="Pfam" id="PF13855">
    <property type="entry name" value="LRR_8"/>
    <property type="match status" value="1"/>
</dbReference>
<evidence type="ECO:0000313" key="12">
    <source>
        <dbReference type="EMBL" id="KAE9969922.1"/>
    </source>
</evidence>
<dbReference type="Pfam" id="PF00560">
    <property type="entry name" value="LRR_1"/>
    <property type="match status" value="1"/>
</dbReference>
<keyword evidence="2" id="KW-0134">Cell wall</keyword>
<evidence type="ECO:0000256" key="10">
    <source>
        <dbReference type="SAM" id="SignalP"/>
    </source>
</evidence>
<dbReference type="SMART" id="SM00369">
    <property type="entry name" value="LRR_TYP"/>
    <property type="match status" value="2"/>
</dbReference>
<evidence type="ECO:0000259" key="11">
    <source>
        <dbReference type="Pfam" id="PF08263"/>
    </source>
</evidence>
<evidence type="ECO:0000256" key="1">
    <source>
        <dbReference type="ARBA" id="ARBA00004191"/>
    </source>
</evidence>
<dbReference type="Gene3D" id="3.80.10.10">
    <property type="entry name" value="Ribonuclease Inhibitor"/>
    <property type="match status" value="2"/>
</dbReference>
<organism evidence="12 13">
    <name type="scientific">Venturia inaequalis</name>
    <name type="common">Apple scab fungus</name>
    <dbReference type="NCBI Taxonomy" id="5025"/>
    <lineage>
        <taxon>Eukaryota</taxon>
        <taxon>Fungi</taxon>
        <taxon>Dikarya</taxon>
        <taxon>Ascomycota</taxon>
        <taxon>Pezizomycotina</taxon>
        <taxon>Dothideomycetes</taxon>
        <taxon>Pleosporomycetidae</taxon>
        <taxon>Venturiales</taxon>
        <taxon>Venturiaceae</taxon>
        <taxon>Venturia</taxon>
    </lineage>
</organism>
<sequence>MKYLTILSSLLAVVSASPSSERPVKRALPSNLARDTLALQTFAKSVSSDPKGFVKTWVGANPCAFKGVFCTRRNDAIEGVDINGAHLGGDIHLTNFLEKLTDIGLLHANSNGFSGDLPDISGLQNLKELDLSNNKFTSIFPKGIFRAPRLIYLDLRYNQFQGSLPPGLFHTHLDVAFLNNNRFTGDISPEIGKSLISYLNVANNGLSGAIPESIADMRYLKQGLFMNNALTGGIPEKLCAKRGIEILDFSGNRLTQPLGPACLALKKARRLVV</sequence>
<keyword evidence="3" id="KW-0964">Secreted</keyword>
<dbReference type="PANTHER" id="PTHR32093:SF128">
    <property type="entry name" value="LEUCINE-RICH REPEAT-CONTAINING N-TERMINAL PLANT-TYPE DOMAIN-CONTAINING PROTEIN"/>
    <property type="match status" value="1"/>
</dbReference>
<dbReference type="EMBL" id="WNWS01000350">
    <property type="protein sequence ID" value="KAE9969922.1"/>
    <property type="molecule type" value="Genomic_DNA"/>
</dbReference>
<dbReference type="InterPro" id="IPR032675">
    <property type="entry name" value="LRR_dom_sf"/>
</dbReference>
<keyword evidence="7" id="KW-0379">Hydroxylation</keyword>